<dbReference type="Proteomes" id="UP001469749">
    <property type="component" value="Unassembled WGS sequence"/>
</dbReference>
<dbReference type="PROSITE" id="PS00107">
    <property type="entry name" value="PROTEIN_KINASE_ATP"/>
    <property type="match status" value="1"/>
</dbReference>
<dbReference type="EC" id="2.7.11.-" evidence="6"/>
<evidence type="ECO:0000313" key="7">
    <source>
        <dbReference type="Proteomes" id="UP001469749"/>
    </source>
</evidence>
<accession>A0ABV1B9M4</accession>
<dbReference type="InterPro" id="IPR011009">
    <property type="entry name" value="Kinase-like_dom_sf"/>
</dbReference>
<keyword evidence="4" id="KW-0812">Transmembrane</keyword>
<dbReference type="InterPro" id="IPR045269">
    <property type="entry name" value="Atg1-like"/>
</dbReference>
<dbReference type="InterPro" id="IPR000719">
    <property type="entry name" value="Prot_kinase_dom"/>
</dbReference>
<evidence type="ECO:0000256" key="2">
    <source>
        <dbReference type="ARBA" id="ARBA00022840"/>
    </source>
</evidence>
<evidence type="ECO:0000256" key="1">
    <source>
        <dbReference type="ARBA" id="ARBA00022741"/>
    </source>
</evidence>
<reference evidence="6 7" key="1">
    <citation type="submission" date="2024-03" db="EMBL/GenBank/DDBJ databases">
        <title>Human intestinal bacterial collection.</title>
        <authorList>
            <person name="Pauvert C."/>
            <person name="Hitch T.C.A."/>
            <person name="Clavel T."/>
        </authorList>
    </citation>
    <scope>NUCLEOTIDE SEQUENCE [LARGE SCALE GENOMIC DNA]</scope>
    <source>
        <strain evidence="6 7">CLA-AA-H190</strain>
    </source>
</reference>
<dbReference type="Gene3D" id="1.10.510.10">
    <property type="entry name" value="Transferase(Phosphotransferase) domain 1"/>
    <property type="match status" value="1"/>
</dbReference>
<evidence type="ECO:0000256" key="3">
    <source>
        <dbReference type="PROSITE-ProRule" id="PRU10141"/>
    </source>
</evidence>
<feature type="transmembrane region" description="Helical" evidence="4">
    <location>
        <begin position="432"/>
        <end position="456"/>
    </location>
</feature>
<dbReference type="SUPFAM" id="SSF56112">
    <property type="entry name" value="Protein kinase-like (PK-like)"/>
    <property type="match status" value="1"/>
</dbReference>
<keyword evidence="4" id="KW-1133">Transmembrane helix</keyword>
<keyword evidence="4" id="KW-0472">Membrane</keyword>
<sequence>MAQTNLIGKNILGYTVSEKLGSGAFGTVYKVIKTNAAGQYVRALKHITIPTEKQYYSVLNSMGGDVSKADSYFSQMLKNIVSEIRILNDLSEKGVQHIVRYYENDILVTDSPRRYDIFILMEYLTPLEDFIQGTDFLVRDVVKLGLDVLNGLQSCHNNGVIHRDIKDDNIFVSDKGEYKIGDFGVSKVLKDSSKAESLKGTPNFLAPEVYLGKEGYTKSVDLYSLGIVLYRLLNYSRNPFLPRFPEQYFAQDEDAAFEERMSGKTPDLPALGGEEIGRVIVKAISSSSERFQTADEFMDALELAIDNTPSEIFNEKINFGISSCTKPIDEPSAKEYGSTLGETAPLSGSEEHIEDERNNSINKHLFESIGEVPPTDIPEVEPVVRPEQKYEHENVADTAPPKSNGRVVNFVPPTVSEPDEPVALDKKVMNKFVFVIPVIILLVGVIAYFIVIPNIYGRVVSFVDWLFTDPQNIIDTIRDPNAVLPQVNSIIGIRIFWWVWLAGLITSLFFVGKQLQAKPEPNAANAILTKKEPYLMIQDVTDALKQLKARRNSKQLDSLIYSVKKLEEKLSVESDFGYGKSSVINCENNIARQIQFLLDTAPCIENGDFEENLKAMNTAVMNINSLLRRRIELKKK</sequence>
<dbReference type="PROSITE" id="PS00108">
    <property type="entry name" value="PROTEIN_KINASE_ST"/>
    <property type="match status" value="1"/>
</dbReference>
<feature type="binding site" evidence="3">
    <location>
        <position position="45"/>
    </location>
    <ligand>
        <name>ATP</name>
        <dbReference type="ChEBI" id="CHEBI:30616"/>
    </ligand>
</feature>
<keyword evidence="7" id="KW-1185">Reference proteome</keyword>
<dbReference type="Pfam" id="PF00069">
    <property type="entry name" value="Pkinase"/>
    <property type="match status" value="1"/>
</dbReference>
<dbReference type="GO" id="GO:0016301">
    <property type="term" value="F:kinase activity"/>
    <property type="evidence" value="ECO:0007669"/>
    <property type="project" value="UniProtKB-KW"/>
</dbReference>
<organism evidence="6 7">
    <name type="scientific">Coprococcus intestinihominis</name>
    <dbReference type="NCBI Taxonomy" id="3133154"/>
    <lineage>
        <taxon>Bacteria</taxon>
        <taxon>Bacillati</taxon>
        <taxon>Bacillota</taxon>
        <taxon>Clostridia</taxon>
        <taxon>Lachnospirales</taxon>
        <taxon>Lachnospiraceae</taxon>
        <taxon>Coprococcus</taxon>
    </lineage>
</organism>
<dbReference type="SMART" id="SM00220">
    <property type="entry name" value="S_TKc"/>
    <property type="match status" value="1"/>
</dbReference>
<dbReference type="PROSITE" id="PS50011">
    <property type="entry name" value="PROTEIN_KINASE_DOM"/>
    <property type="match status" value="1"/>
</dbReference>
<dbReference type="InterPro" id="IPR008271">
    <property type="entry name" value="Ser/Thr_kinase_AS"/>
</dbReference>
<dbReference type="PANTHER" id="PTHR24348">
    <property type="entry name" value="SERINE/THREONINE-PROTEIN KINASE UNC-51-RELATED"/>
    <property type="match status" value="1"/>
</dbReference>
<feature type="domain" description="Protein kinase" evidence="5">
    <location>
        <begin position="14"/>
        <end position="305"/>
    </location>
</feature>
<evidence type="ECO:0000313" key="6">
    <source>
        <dbReference type="EMBL" id="MEQ2366671.1"/>
    </source>
</evidence>
<proteinExistence type="predicted"/>
<evidence type="ECO:0000256" key="4">
    <source>
        <dbReference type="SAM" id="Phobius"/>
    </source>
</evidence>
<dbReference type="InterPro" id="IPR017441">
    <property type="entry name" value="Protein_kinase_ATP_BS"/>
</dbReference>
<dbReference type="CDD" id="cd14014">
    <property type="entry name" value="STKc_PknB_like"/>
    <property type="match status" value="1"/>
</dbReference>
<evidence type="ECO:0000259" key="5">
    <source>
        <dbReference type="PROSITE" id="PS50011"/>
    </source>
</evidence>
<keyword evidence="6" id="KW-0808">Transferase</keyword>
<keyword evidence="6" id="KW-0418">Kinase</keyword>
<keyword evidence="2 3" id="KW-0067">ATP-binding</keyword>
<name>A0ABV1B9M4_9FIRM</name>
<protein>
    <submittedName>
        <fullName evidence="6">Serine/threonine-protein kinase</fullName>
        <ecNumber evidence="6">2.7.11.-</ecNumber>
    </submittedName>
</protein>
<comment type="caution">
    <text evidence="6">The sequence shown here is derived from an EMBL/GenBank/DDBJ whole genome shotgun (WGS) entry which is preliminary data.</text>
</comment>
<dbReference type="RefSeq" id="WP_349086257.1">
    <property type="nucleotide sequence ID" value="NZ_JBBMEK010000325.1"/>
</dbReference>
<gene>
    <name evidence="6" type="ORF">WMO25_16525</name>
</gene>
<dbReference type="EMBL" id="JBBMEK010000325">
    <property type="protein sequence ID" value="MEQ2366671.1"/>
    <property type="molecule type" value="Genomic_DNA"/>
</dbReference>
<feature type="transmembrane region" description="Helical" evidence="4">
    <location>
        <begin position="495"/>
        <end position="512"/>
    </location>
</feature>
<keyword evidence="1 3" id="KW-0547">Nucleotide-binding</keyword>